<name>A0A2D1UBC0_9SPHI</name>
<dbReference type="Pfam" id="PF13173">
    <property type="entry name" value="AAA_14"/>
    <property type="match status" value="1"/>
</dbReference>
<dbReference type="RefSeq" id="WP_099440805.1">
    <property type="nucleotide sequence ID" value="NZ_CP024091.1"/>
</dbReference>
<dbReference type="OrthoDB" id="9778168at2"/>
<sequence>MVKRALQETLESKVDSKKAIVILGPRQVGKTTLITKIAASLNEDYLYINGDDPATRAAWNNPTQAFINNYIGGYKVIVFDEAQRLENIGLSVKMIIDAKKDIQPFISGSSALEIASKINEPLTGRKWEYRLYPLSWRELKDQYSFAKVHPKLEEFLITGMYPDVINNPESAIETLNNLAGSYLYKDILESGGIRRPEALLKLLQALAWKVGNEVSYNELAGTVGIDKATVNNYIDLLEKSFVIFRLNPLARNLRNEISTSRKIYFYDNGIRNSIINNFAPIAQRNDIGALWENFIISERKKNLAYTGFYGNTYFWRTVDKAEIDYIEEQDNKLNIFELKWNSKVKVKFPSSFMEKYKPETSSVINSDNYWEFL</sequence>
<dbReference type="SUPFAM" id="SSF52540">
    <property type="entry name" value="P-loop containing nucleoside triphosphate hydrolases"/>
    <property type="match status" value="1"/>
</dbReference>
<dbReference type="Proteomes" id="UP000223749">
    <property type="component" value="Chromosome"/>
</dbReference>
<dbReference type="Pfam" id="PF13635">
    <property type="entry name" value="DUF4143"/>
    <property type="match status" value="1"/>
</dbReference>
<proteinExistence type="predicted"/>
<dbReference type="AlphaFoldDB" id="A0A2D1UBC0"/>
<dbReference type="PANTHER" id="PTHR43566">
    <property type="entry name" value="CONSERVED PROTEIN"/>
    <property type="match status" value="1"/>
</dbReference>
<dbReference type="Gene3D" id="3.40.50.300">
    <property type="entry name" value="P-loop containing nucleotide triphosphate hydrolases"/>
    <property type="match status" value="1"/>
</dbReference>
<evidence type="ECO:0000313" key="3">
    <source>
        <dbReference type="Proteomes" id="UP000223749"/>
    </source>
</evidence>
<dbReference type="InterPro" id="IPR027417">
    <property type="entry name" value="P-loop_NTPase"/>
</dbReference>
<dbReference type="KEGG" id="pgs:CPT03_21880"/>
<evidence type="ECO:0000313" key="2">
    <source>
        <dbReference type="EMBL" id="ATP58927.1"/>
    </source>
</evidence>
<feature type="domain" description="AAA+ ATPase" evidence="1">
    <location>
        <begin position="16"/>
        <end position="125"/>
    </location>
</feature>
<dbReference type="SMART" id="SM00382">
    <property type="entry name" value="AAA"/>
    <property type="match status" value="1"/>
</dbReference>
<reference evidence="2 3" key="1">
    <citation type="submission" date="2017-10" db="EMBL/GenBank/DDBJ databases">
        <title>Whole genome of Pedobacter ginsengisoli T01R-27 isolated from tomato rhizosphere.</title>
        <authorList>
            <person name="Weon H.-Y."/>
            <person name="Lee S.A."/>
            <person name="Sang M.K."/>
            <person name="Song J."/>
        </authorList>
    </citation>
    <scope>NUCLEOTIDE SEQUENCE [LARGE SCALE GENOMIC DNA]</scope>
    <source>
        <strain evidence="2 3">T01R-27</strain>
    </source>
</reference>
<dbReference type="InterPro" id="IPR025420">
    <property type="entry name" value="DUF4143"/>
</dbReference>
<organism evidence="2 3">
    <name type="scientific">Pedobacter ginsengisoli</name>
    <dbReference type="NCBI Taxonomy" id="363852"/>
    <lineage>
        <taxon>Bacteria</taxon>
        <taxon>Pseudomonadati</taxon>
        <taxon>Bacteroidota</taxon>
        <taxon>Sphingobacteriia</taxon>
        <taxon>Sphingobacteriales</taxon>
        <taxon>Sphingobacteriaceae</taxon>
        <taxon>Pedobacter</taxon>
    </lineage>
</organism>
<evidence type="ECO:0000259" key="1">
    <source>
        <dbReference type="SMART" id="SM00382"/>
    </source>
</evidence>
<dbReference type="InterPro" id="IPR041682">
    <property type="entry name" value="AAA_14"/>
</dbReference>
<keyword evidence="3" id="KW-1185">Reference proteome</keyword>
<accession>A0A2D1UBC0</accession>
<dbReference type="InterPro" id="IPR003593">
    <property type="entry name" value="AAA+_ATPase"/>
</dbReference>
<dbReference type="PANTHER" id="PTHR43566:SF1">
    <property type="entry name" value="AAA+ ATPASE DOMAIN-CONTAINING PROTEIN"/>
    <property type="match status" value="1"/>
</dbReference>
<dbReference type="EMBL" id="CP024091">
    <property type="protein sequence ID" value="ATP58927.1"/>
    <property type="molecule type" value="Genomic_DNA"/>
</dbReference>
<gene>
    <name evidence="2" type="ORF">CPT03_21880</name>
</gene>
<protein>
    <submittedName>
        <fullName evidence="2">ATPase</fullName>
    </submittedName>
</protein>